<name>A0A7W8M5F0_9FIRM</name>
<proteinExistence type="predicted"/>
<organism evidence="2 3">
    <name type="scientific">Catenibacillus scindens</name>
    <dbReference type="NCBI Taxonomy" id="673271"/>
    <lineage>
        <taxon>Bacteria</taxon>
        <taxon>Bacillati</taxon>
        <taxon>Bacillota</taxon>
        <taxon>Clostridia</taxon>
        <taxon>Lachnospirales</taxon>
        <taxon>Lachnospiraceae</taxon>
        <taxon>Catenibacillus</taxon>
    </lineage>
</organism>
<dbReference type="InterPro" id="IPR039445">
    <property type="entry name" value="DauR-like_HTH"/>
</dbReference>
<dbReference type="AlphaFoldDB" id="A0A7W8M5F0"/>
<dbReference type="Pfam" id="PF13309">
    <property type="entry name" value="HTH_22"/>
    <property type="match status" value="1"/>
</dbReference>
<evidence type="ECO:0000259" key="1">
    <source>
        <dbReference type="Pfam" id="PF13309"/>
    </source>
</evidence>
<dbReference type="Proteomes" id="UP000543642">
    <property type="component" value="Unassembled WGS sequence"/>
</dbReference>
<protein>
    <submittedName>
        <fullName evidence="2">Putative transcriptional regulator YheO</fullName>
    </submittedName>
</protein>
<dbReference type="InterPro" id="IPR039446">
    <property type="entry name" value="DauR-like"/>
</dbReference>
<dbReference type="PANTHER" id="PTHR35568:SF1">
    <property type="entry name" value="TRANSCRIPTIONAL REGULATOR DAUR"/>
    <property type="match status" value="1"/>
</dbReference>
<evidence type="ECO:0000313" key="3">
    <source>
        <dbReference type="Proteomes" id="UP000543642"/>
    </source>
</evidence>
<sequence length="265" mass="29225">MLHAAYKPLPPFGCGGSHIKIVKETVLISLDIDFYRRLAKGLVQQFGDRCEILMIQTKPVKDFDEAILFIENPCITKSHCIPDKRRSDGKGLVQTPAFLAWQALLKHSAKALSPEELCVPETKDIFGQTARTDDGKIIKYSLMYLCDTETPGQIAAILAVHWDITALVSAQGMLGSLVGSSSRPQTPSAPDCNVEEFLEKLIFQAESHIGKPAAAMDRQEKIRAICFLNDAGAFLIQKSGDRISKHFGISKYTLYSYIDAGKSYG</sequence>
<keyword evidence="3" id="KW-1185">Reference proteome</keyword>
<evidence type="ECO:0000313" key="2">
    <source>
        <dbReference type="EMBL" id="MBB5264864.1"/>
    </source>
</evidence>
<dbReference type="RefSeq" id="WP_183773868.1">
    <property type="nucleotide sequence ID" value="NZ_CAWVEG010000128.1"/>
</dbReference>
<reference evidence="2 3" key="1">
    <citation type="submission" date="2020-08" db="EMBL/GenBank/DDBJ databases">
        <title>Genomic Encyclopedia of Type Strains, Phase IV (KMG-IV): sequencing the most valuable type-strain genomes for metagenomic binning, comparative biology and taxonomic classification.</title>
        <authorList>
            <person name="Goeker M."/>
        </authorList>
    </citation>
    <scope>NUCLEOTIDE SEQUENCE [LARGE SCALE GENOMIC DNA]</scope>
    <source>
        <strain evidence="2 3">DSM 106146</strain>
    </source>
</reference>
<comment type="caution">
    <text evidence="2">The sequence shown here is derived from an EMBL/GenBank/DDBJ whole genome shotgun (WGS) entry which is preliminary data.</text>
</comment>
<dbReference type="PANTHER" id="PTHR35568">
    <property type="entry name" value="TRANSCRIPTIONAL REGULATOR DAUR"/>
    <property type="match status" value="1"/>
</dbReference>
<feature type="domain" description="Transcriptional regulator DauR-like HTH" evidence="1">
    <location>
        <begin position="198"/>
        <end position="259"/>
    </location>
</feature>
<gene>
    <name evidence="2" type="ORF">HNP82_002003</name>
</gene>
<dbReference type="EMBL" id="JACHFW010000007">
    <property type="protein sequence ID" value="MBB5264864.1"/>
    <property type="molecule type" value="Genomic_DNA"/>
</dbReference>
<accession>A0A7W8M5F0</accession>